<keyword evidence="4" id="KW-1185">Reference proteome</keyword>
<name>A0ABX5XP21_9BACT</name>
<protein>
    <submittedName>
        <fullName evidence="3">Uncharacterized protein</fullName>
    </submittedName>
</protein>
<feature type="region of interest" description="Disordered" evidence="1">
    <location>
        <begin position="198"/>
        <end position="219"/>
    </location>
</feature>
<gene>
    <name evidence="3" type="ORF">TBK1r_20550</name>
</gene>
<feature type="transmembrane region" description="Helical" evidence="2">
    <location>
        <begin position="20"/>
        <end position="44"/>
    </location>
</feature>
<organism evidence="3 4">
    <name type="scientific">Stieleria magnilauensis</name>
    <dbReference type="NCBI Taxonomy" id="2527963"/>
    <lineage>
        <taxon>Bacteria</taxon>
        <taxon>Pseudomonadati</taxon>
        <taxon>Planctomycetota</taxon>
        <taxon>Planctomycetia</taxon>
        <taxon>Pirellulales</taxon>
        <taxon>Pirellulaceae</taxon>
        <taxon>Stieleria</taxon>
    </lineage>
</organism>
<evidence type="ECO:0000313" key="4">
    <source>
        <dbReference type="Proteomes" id="UP000318081"/>
    </source>
</evidence>
<evidence type="ECO:0000256" key="1">
    <source>
        <dbReference type="SAM" id="MobiDB-lite"/>
    </source>
</evidence>
<dbReference type="EMBL" id="CP036432">
    <property type="protein sequence ID" value="QDV83120.1"/>
    <property type="molecule type" value="Genomic_DNA"/>
</dbReference>
<keyword evidence="2" id="KW-1133">Transmembrane helix</keyword>
<accession>A0ABX5XP21</accession>
<proteinExistence type="predicted"/>
<dbReference type="RefSeq" id="WP_145209542.1">
    <property type="nucleotide sequence ID" value="NZ_CP036432.1"/>
</dbReference>
<reference evidence="3 4" key="1">
    <citation type="submission" date="2019-02" db="EMBL/GenBank/DDBJ databases">
        <title>Deep-cultivation of Planctomycetes and their phenomic and genomic characterization uncovers novel biology.</title>
        <authorList>
            <person name="Wiegand S."/>
            <person name="Jogler M."/>
            <person name="Boedeker C."/>
            <person name="Pinto D."/>
            <person name="Vollmers J."/>
            <person name="Rivas-Marin E."/>
            <person name="Kohn T."/>
            <person name="Peeters S.H."/>
            <person name="Heuer A."/>
            <person name="Rast P."/>
            <person name="Oberbeckmann S."/>
            <person name="Bunk B."/>
            <person name="Jeske O."/>
            <person name="Meyerdierks A."/>
            <person name="Storesund J.E."/>
            <person name="Kallscheuer N."/>
            <person name="Luecker S."/>
            <person name="Lage O.M."/>
            <person name="Pohl T."/>
            <person name="Merkel B.J."/>
            <person name="Hornburger P."/>
            <person name="Mueller R.-W."/>
            <person name="Bruemmer F."/>
            <person name="Labrenz M."/>
            <person name="Spormann A.M."/>
            <person name="Op den Camp H."/>
            <person name="Overmann J."/>
            <person name="Amann R."/>
            <person name="Jetten M.S.M."/>
            <person name="Mascher T."/>
            <person name="Medema M.H."/>
            <person name="Devos D.P."/>
            <person name="Kaster A.-K."/>
            <person name="Ovreas L."/>
            <person name="Rohde M."/>
            <person name="Galperin M.Y."/>
            <person name="Jogler C."/>
        </authorList>
    </citation>
    <scope>NUCLEOTIDE SEQUENCE [LARGE SCALE GENOMIC DNA]</scope>
    <source>
        <strain evidence="3 4">TBK1r</strain>
    </source>
</reference>
<dbReference type="Proteomes" id="UP000318081">
    <property type="component" value="Chromosome"/>
</dbReference>
<sequence>MHEKHHQIPVSPKRFGSRSVAIACGGMIAMVAILCSAGCVADAIRSTWQPYGAMTKRTTIKLRAGKLARQVWEQSYQSQYASSPCVDDVKAGYITAFVETAMGMAECPPPIPTRRMLSGDAIHQTYPAAVPWYQGYSFGHADAVARGVDRWRLAPLNPELVMAMCPCTPAVHDIPFEALESSEVIPQGDAETVPGWADEHEVQPLPVPEELPLESTEFQ</sequence>
<evidence type="ECO:0000313" key="3">
    <source>
        <dbReference type="EMBL" id="QDV83120.1"/>
    </source>
</evidence>
<evidence type="ECO:0000256" key="2">
    <source>
        <dbReference type="SAM" id="Phobius"/>
    </source>
</evidence>
<feature type="compositionally biased region" description="Low complexity" evidence="1">
    <location>
        <begin position="208"/>
        <end position="219"/>
    </location>
</feature>
<keyword evidence="2" id="KW-0472">Membrane</keyword>
<keyword evidence="2" id="KW-0812">Transmembrane</keyword>